<evidence type="ECO:0000256" key="1">
    <source>
        <dbReference type="SAM" id="MobiDB-lite"/>
    </source>
</evidence>
<evidence type="ECO:0000313" key="3">
    <source>
        <dbReference type="Proteomes" id="UP000269998"/>
    </source>
</evidence>
<name>A0A447GDQ8_9MYCO</name>
<feature type="region of interest" description="Disordered" evidence="1">
    <location>
        <begin position="1"/>
        <end position="40"/>
    </location>
</feature>
<dbReference type="EMBL" id="LR130759">
    <property type="protein sequence ID" value="VDM88564.1"/>
    <property type="molecule type" value="Genomic_DNA"/>
</dbReference>
<keyword evidence="3" id="KW-1185">Reference proteome</keyword>
<feature type="compositionally biased region" description="Basic and acidic residues" evidence="1">
    <location>
        <begin position="8"/>
        <end position="17"/>
    </location>
</feature>
<evidence type="ECO:0000313" key="2">
    <source>
        <dbReference type="EMBL" id="VDM88564.1"/>
    </source>
</evidence>
<protein>
    <submittedName>
        <fullName evidence="2">Uncharacterized protein</fullName>
    </submittedName>
</protein>
<organism evidence="2 3">
    <name type="scientific">Mycobacterium basiliense</name>
    <dbReference type="NCBI Taxonomy" id="2094119"/>
    <lineage>
        <taxon>Bacteria</taxon>
        <taxon>Bacillati</taxon>
        <taxon>Actinomycetota</taxon>
        <taxon>Actinomycetes</taxon>
        <taxon>Mycobacteriales</taxon>
        <taxon>Mycobacteriaceae</taxon>
        <taxon>Mycobacterium</taxon>
    </lineage>
</organism>
<accession>A0A447GDQ8</accession>
<dbReference type="KEGG" id="mbai:MB901379_02126"/>
<dbReference type="AlphaFoldDB" id="A0A447GDQ8"/>
<proteinExistence type="predicted"/>
<sequence length="40" mass="3899">MGGGGGDPKAKAQRKSDAPALATAPVTKPINPAPTTTPVE</sequence>
<dbReference type="Proteomes" id="UP000269998">
    <property type="component" value="Chromosome"/>
</dbReference>
<gene>
    <name evidence="2" type="ORF">MB901379_02126</name>
</gene>
<reference evidence="3" key="1">
    <citation type="submission" date="2018-02" db="EMBL/GenBank/DDBJ databases">
        <authorList>
            <person name="Seth-Smith MB H."/>
            <person name="Seth-Smith H."/>
        </authorList>
    </citation>
    <scope>NUCLEOTIDE SEQUENCE [LARGE SCALE GENOMIC DNA]</scope>
</reference>